<dbReference type="InterPro" id="IPR015590">
    <property type="entry name" value="Aldehyde_DH_dom"/>
</dbReference>
<dbReference type="GO" id="GO:0055129">
    <property type="term" value="P:L-proline biosynthetic process"/>
    <property type="evidence" value="ECO:0007669"/>
    <property type="project" value="UniProtKB-UniRule"/>
</dbReference>
<dbReference type="SUPFAM" id="SSF53720">
    <property type="entry name" value="ALDH-like"/>
    <property type="match status" value="1"/>
</dbReference>
<reference evidence="10" key="1">
    <citation type="submission" date="2017-05" db="EMBL/GenBank/DDBJ databases">
        <authorList>
            <person name="Ray J."/>
            <person name="Price M."/>
            <person name="Deutschbauer A."/>
        </authorList>
    </citation>
    <scope>NUCLEOTIDE SEQUENCE [LARGE SCALE GENOMIC DNA]</scope>
    <source>
        <strain evidence="10">DSM 19842</strain>
    </source>
</reference>
<dbReference type="EMBL" id="CP021235">
    <property type="protein sequence ID" value="ARS35335.1"/>
    <property type="molecule type" value="Genomic_DNA"/>
</dbReference>
<comment type="similarity">
    <text evidence="7">Belongs to the gamma-glutamyl phosphate reductase family.</text>
</comment>
<protein>
    <recommendedName>
        <fullName evidence="7">Gamma-glutamyl phosphate reductase</fullName>
        <shortName evidence="7">GPR</shortName>
        <ecNumber evidence="7">1.2.1.41</ecNumber>
    </recommendedName>
    <alternativeName>
        <fullName evidence="7">Glutamate-5-semialdehyde dehydrogenase</fullName>
    </alternativeName>
    <alternativeName>
        <fullName evidence="7">Glutamyl-gamma-semialdehyde dehydrogenase</fullName>
        <shortName evidence="7">GSA dehydrogenase</shortName>
    </alternativeName>
</protein>
<dbReference type="AlphaFoldDB" id="A0A1X9YR26"/>
<organism evidence="9 10">
    <name type="scientific">Pontibacter actiniarum</name>
    <dbReference type="NCBI Taxonomy" id="323450"/>
    <lineage>
        <taxon>Bacteria</taxon>
        <taxon>Pseudomonadati</taxon>
        <taxon>Bacteroidota</taxon>
        <taxon>Cytophagia</taxon>
        <taxon>Cytophagales</taxon>
        <taxon>Hymenobacteraceae</taxon>
        <taxon>Pontibacter</taxon>
    </lineage>
</organism>
<dbReference type="CDD" id="cd07079">
    <property type="entry name" value="ALDH_F18-19_ProA-GPR"/>
    <property type="match status" value="1"/>
</dbReference>
<comment type="pathway">
    <text evidence="1 7">Amino-acid biosynthesis; L-proline biosynthesis; L-glutamate 5-semialdehyde from L-glutamate: step 2/2.</text>
</comment>
<dbReference type="InterPro" id="IPR016162">
    <property type="entry name" value="Ald_DH_N"/>
</dbReference>
<evidence type="ECO:0000256" key="5">
    <source>
        <dbReference type="ARBA" id="ARBA00023002"/>
    </source>
</evidence>
<comment type="function">
    <text evidence="7">Catalyzes the NADPH-dependent reduction of L-glutamate 5-phosphate into L-glutamate 5-semialdehyde and phosphate. The product spontaneously undergoes cyclization to form 1-pyrroline-5-carboxylate.</text>
</comment>
<feature type="domain" description="Aldehyde dehydrogenase" evidence="8">
    <location>
        <begin position="34"/>
        <end position="268"/>
    </location>
</feature>
<dbReference type="InterPro" id="IPR012134">
    <property type="entry name" value="Glu-5-SA_DH"/>
</dbReference>
<keyword evidence="4 7" id="KW-0521">NADP</keyword>
<dbReference type="Gene3D" id="3.40.309.10">
    <property type="entry name" value="Aldehyde Dehydrogenase, Chain A, domain 2"/>
    <property type="match status" value="1"/>
</dbReference>
<comment type="catalytic activity">
    <reaction evidence="6 7">
        <text>L-glutamate 5-semialdehyde + phosphate + NADP(+) = L-glutamyl 5-phosphate + NADPH + H(+)</text>
        <dbReference type="Rhea" id="RHEA:19541"/>
        <dbReference type="ChEBI" id="CHEBI:15378"/>
        <dbReference type="ChEBI" id="CHEBI:43474"/>
        <dbReference type="ChEBI" id="CHEBI:57783"/>
        <dbReference type="ChEBI" id="CHEBI:58066"/>
        <dbReference type="ChEBI" id="CHEBI:58274"/>
        <dbReference type="ChEBI" id="CHEBI:58349"/>
        <dbReference type="EC" id="1.2.1.41"/>
    </reaction>
</comment>
<dbReference type="Gene3D" id="3.40.605.10">
    <property type="entry name" value="Aldehyde Dehydrogenase, Chain A, domain 1"/>
    <property type="match status" value="1"/>
</dbReference>
<dbReference type="KEGG" id="pact:CA264_07720"/>
<dbReference type="Pfam" id="PF00171">
    <property type="entry name" value="Aldedh"/>
    <property type="match status" value="1"/>
</dbReference>
<gene>
    <name evidence="7" type="primary">proA</name>
    <name evidence="9" type="ORF">CA264_07720</name>
</gene>
<dbReference type="InterPro" id="IPR016161">
    <property type="entry name" value="Ald_DH/histidinol_DH"/>
</dbReference>
<dbReference type="InterPro" id="IPR016163">
    <property type="entry name" value="Ald_DH_C"/>
</dbReference>
<accession>A0A1X9YR26</accession>
<dbReference type="EC" id="1.2.1.41" evidence="7"/>
<dbReference type="RefSeq" id="WP_025606063.1">
    <property type="nucleotide sequence ID" value="NZ_CP021235.1"/>
</dbReference>
<evidence type="ECO:0000313" key="10">
    <source>
        <dbReference type="Proteomes" id="UP000266292"/>
    </source>
</evidence>
<evidence type="ECO:0000256" key="1">
    <source>
        <dbReference type="ARBA" id="ARBA00004985"/>
    </source>
</evidence>
<dbReference type="GO" id="GO:0005737">
    <property type="term" value="C:cytoplasm"/>
    <property type="evidence" value="ECO:0007669"/>
    <property type="project" value="UniProtKB-SubCell"/>
</dbReference>
<dbReference type="NCBIfam" id="NF001221">
    <property type="entry name" value="PRK00197.1"/>
    <property type="match status" value="1"/>
</dbReference>
<comment type="subcellular location">
    <subcellularLocation>
        <location evidence="7">Cytoplasm</location>
    </subcellularLocation>
</comment>
<name>A0A1X9YR26_9BACT</name>
<keyword evidence="10" id="KW-1185">Reference proteome</keyword>
<evidence type="ECO:0000256" key="2">
    <source>
        <dbReference type="ARBA" id="ARBA00022605"/>
    </source>
</evidence>
<dbReference type="STRING" id="709015.GCA_000472485_01551"/>
<dbReference type="InterPro" id="IPR020593">
    <property type="entry name" value="G-glutamylP_reductase_CS"/>
</dbReference>
<sequence length="415" mass="44842">MALQQVFNSVKQASRKLNLLSEDKVKQVLEDLAAKAVAATGTILAANQQDLDRMETSDPKYDRLKLTEERIEGIAADIRNVASLPSPLGKVLSERHLDNGLEMKKVSVPLGVIGIIYEARPNVTFDVFSLCLRSGNALLLKGGSDAKDSNAAIVQLIHEVLEQNGVDKNIVQLLPPDRSSTQEMLHAVGYVDIIIPRGSQGLINYVRENSKVPVIETGAGIVHTYFDEFADLASGKDIVVNAKTRRVSVCNALDCLVIHEDRLPDLAEIGKGLAEKGVELFADAPAYAALKDTYPSEKLQEATEEHFGTEFLSLKLAVKTVGGLEEAIAHINANTSQHSEAIISENEAHVDHFLKAVDAAAVYANTSTAFTDGAQFGLGAEIGISTQKLHARGPMALDELTSYKWVVKGKGQIRA</sequence>
<evidence type="ECO:0000313" key="9">
    <source>
        <dbReference type="EMBL" id="ARS35335.1"/>
    </source>
</evidence>
<dbReference type="OrthoDB" id="9809970at2"/>
<proteinExistence type="inferred from homology"/>
<dbReference type="PIRSF" id="PIRSF000151">
    <property type="entry name" value="GPR"/>
    <property type="match status" value="1"/>
</dbReference>
<dbReference type="Proteomes" id="UP000266292">
    <property type="component" value="Chromosome"/>
</dbReference>
<dbReference type="GO" id="GO:0050661">
    <property type="term" value="F:NADP binding"/>
    <property type="evidence" value="ECO:0007669"/>
    <property type="project" value="InterPro"/>
</dbReference>
<keyword evidence="3 7" id="KW-0641">Proline biosynthesis</keyword>
<evidence type="ECO:0000256" key="3">
    <source>
        <dbReference type="ARBA" id="ARBA00022650"/>
    </source>
</evidence>
<dbReference type="NCBIfam" id="TIGR00407">
    <property type="entry name" value="proA"/>
    <property type="match status" value="1"/>
</dbReference>
<dbReference type="GO" id="GO:0004350">
    <property type="term" value="F:glutamate-5-semialdehyde dehydrogenase activity"/>
    <property type="evidence" value="ECO:0007669"/>
    <property type="project" value="UniProtKB-UniRule"/>
</dbReference>
<dbReference type="UniPathway" id="UPA00098">
    <property type="reaction ID" value="UER00360"/>
</dbReference>
<keyword evidence="5 7" id="KW-0560">Oxidoreductase</keyword>
<evidence type="ECO:0000256" key="7">
    <source>
        <dbReference type="HAMAP-Rule" id="MF_00412"/>
    </source>
</evidence>
<evidence type="ECO:0000256" key="4">
    <source>
        <dbReference type="ARBA" id="ARBA00022857"/>
    </source>
</evidence>
<dbReference type="PANTHER" id="PTHR11063">
    <property type="entry name" value="GLUTAMATE SEMIALDEHYDE DEHYDROGENASE"/>
    <property type="match status" value="1"/>
</dbReference>
<evidence type="ECO:0000256" key="6">
    <source>
        <dbReference type="ARBA" id="ARBA00049024"/>
    </source>
</evidence>
<keyword evidence="7" id="KW-0963">Cytoplasm</keyword>
<dbReference type="PROSITE" id="PS01223">
    <property type="entry name" value="PROA"/>
    <property type="match status" value="1"/>
</dbReference>
<evidence type="ECO:0000259" key="8">
    <source>
        <dbReference type="Pfam" id="PF00171"/>
    </source>
</evidence>
<dbReference type="PANTHER" id="PTHR11063:SF8">
    <property type="entry name" value="DELTA-1-PYRROLINE-5-CARBOXYLATE SYNTHASE"/>
    <property type="match status" value="1"/>
</dbReference>
<dbReference type="InterPro" id="IPR000965">
    <property type="entry name" value="GPR_dom"/>
</dbReference>
<keyword evidence="2 7" id="KW-0028">Amino-acid biosynthesis</keyword>
<dbReference type="HAMAP" id="MF_00412">
    <property type="entry name" value="ProA"/>
    <property type="match status" value="1"/>
</dbReference>